<dbReference type="Proteomes" id="UP000663844">
    <property type="component" value="Unassembled WGS sequence"/>
</dbReference>
<proteinExistence type="predicted"/>
<sequence length="81" mass="9726">AYLQNCEHMNSTIKYRKAEQLFSHLQVWSAVPERERRELYEDVEEAKALKKRNVKALKDILSNMSKVTYRTTWKEAQRLLL</sequence>
<dbReference type="PANTHER" id="PTHR11864">
    <property type="entry name" value="PRE-MRNA-PROCESSING PROTEIN PRP40"/>
    <property type="match status" value="1"/>
</dbReference>
<evidence type="ECO:0000313" key="1">
    <source>
        <dbReference type="EMBL" id="CAF4418847.1"/>
    </source>
</evidence>
<dbReference type="InterPro" id="IPR039726">
    <property type="entry name" value="Prp40-like"/>
</dbReference>
<dbReference type="GO" id="GO:0003723">
    <property type="term" value="F:RNA binding"/>
    <property type="evidence" value="ECO:0007669"/>
    <property type="project" value="TreeGrafter"/>
</dbReference>
<protein>
    <submittedName>
        <fullName evidence="1">Uncharacterized protein</fullName>
    </submittedName>
</protein>
<name>A0A820QB90_9BILA</name>
<accession>A0A820QB90</accession>
<dbReference type="SUPFAM" id="SSF81698">
    <property type="entry name" value="FF domain"/>
    <property type="match status" value="1"/>
</dbReference>
<gene>
    <name evidence="1" type="ORF">OXD698_LOCUS52509</name>
</gene>
<dbReference type="GO" id="GO:0071004">
    <property type="term" value="C:U2-type prespliceosome"/>
    <property type="evidence" value="ECO:0007669"/>
    <property type="project" value="TreeGrafter"/>
</dbReference>
<dbReference type="GO" id="GO:0005685">
    <property type="term" value="C:U1 snRNP"/>
    <property type="evidence" value="ECO:0007669"/>
    <property type="project" value="TreeGrafter"/>
</dbReference>
<feature type="non-terminal residue" evidence="1">
    <location>
        <position position="81"/>
    </location>
</feature>
<comment type="caution">
    <text evidence="1">The sequence shown here is derived from an EMBL/GenBank/DDBJ whole genome shotgun (WGS) entry which is preliminary data.</text>
</comment>
<dbReference type="EMBL" id="CAJOAZ010028615">
    <property type="protein sequence ID" value="CAF4418847.1"/>
    <property type="molecule type" value="Genomic_DNA"/>
</dbReference>
<organism evidence="1 2">
    <name type="scientific">Adineta steineri</name>
    <dbReference type="NCBI Taxonomy" id="433720"/>
    <lineage>
        <taxon>Eukaryota</taxon>
        <taxon>Metazoa</taxon>
        <taxon>Spiralia</taxon>
        <taxon>Gnathifera</taxon>
        <taxon>Rotifera</taxon>
        <taxon>Eurotatoria</taxon>
        <taxon>Bdelloidea</taxon>
        <taxon>Adinetida</taxon>
        <taxon>Adinetidae</taxon>
        <taxon>Adineta</taxon>
    </lineage>
</organism>
<dbReference type="PANTHER" id="PTHR11864:SF0">
    <property type="entry name" value="PRP40 PRE-MRNA PROCESSING FACTOR 40 HOMOLOG A (YEAST)"/>
    <property type="match status" value="1"/>
</dbReference>
<reference evidence="1" key="1">
    <citation type="submission" date="2021-02" db="EMBL/GenBank/DDBJ databases">
        <authorList>
            <person name="Nowell W R."/>
        </authorList>
    </citation>
    <scope>NUCLEOTIDE SEQUENCE</scope>
</reference>
<feature type="non-terminal residue" evidence="1">
    <location>
        <position position="1"/>
    </location>
</feature>
<dbReference type="AlphaFoldDB" id="A0A820QB90"/>
<evidence type="ECO:0000313" key="2">
    <source>
        <dbReference type="Proteomes" id="UP000663844"/>
    </source>
</evidence>
<dbReference type="InterPro" id="IPR036517">
    <property type="entry name" value="FF_domain_sf"/>
</dbReference>
<dbReference type="GO" id="GO:0045292">
    <property type="term" value="P:mRNA cis splicing, via spliceosome"/>
    <property type="evidence" value="ECO:0007669"/>
    <property type="project" value="InterPro"/>
</dbReference>